<evidence type="ECO:0000256" key="3">
    <source>
        <dbReference type="ARBA" id="ARBA00022519"/>
    </source>
</evidence>
<feature type="transmembrane region" description="Helical" evidence="7">
    <location>
        <begin position="142"/>
        <end position="169"/>
    </location>
</feature>
<evidence type="ECO:0000256" key="1">
    <source>
        <dbReference type="ARBA" id="ARBA00004429"/>
    </source>
</evidence>
<evidence type="ECO:0000313" key="10">
    <source>
        <dbReference type="Proteomes" id="UP000242930"/>
    </source>
</evidence>
<evidence type="ECO:0000259" key="8">
    <source>
        <dbReference type="Pfam" id="PF06808"/>
    </source>
</evidence>
<feature type="transmembrane region" description="Helical" evidence="7">
    <location>
        <begin position="7"/>
        <end position="25"/>
    </location>
</feature>
<dbReference type="PANTHER" id="PTHR33362:SF5">
    <property type="entry name" value="C4-DICARBOXYLATE TRAP TRANSPORTER LARGE PERMEASE PROTEIN DCTM"/>
    <property type="match status" value="1"/>
</dbReference>
<feature type="transmembrane region" description="Helical" evidence="7">
    <location>
        <begin position="366"/>
        <end position="388"/>
    </location>
</feature>
<feature type="transmembrane region" description="Helical" evidence="7">
    <location>
        <begin position="103"/>
        <end position="130"/>
    </location>
</feature>
<dbReference type="STRING" id="915471.SAMN05216201_10540"/>
<reference evidence="10" key="1">
    <citation type="submission" date="2016-10" db="EMBL/GenBank/DDBJ databases">
        <authorList>
            <person name="Varghese N."/>
            <person name="Submissions S."/>
        </authorList>
    </citation>
    <scope>NUCLEOTIDE SEQUENCE [LARGE SCALE GENOMIC DNA]</scope>
    <source>
        <strain evidence="10">LMG 25967</strain>
    </source>
</reference>
<dbReference type="PANTHER" id="PTHR33362">
    <property type="entry name" value="SIALIC ACID TRAP TRANSPORTER PERMEASE PROTEIN SIAT-RELATED"/>
    <property type="match status" value="1"/>
</dbReference>
<sequence length="434" mass="45863">MSERDIIAIIGFISLFALMLLRVPVGIAMSLVGVGGFAAVVGIDPALNLLAMSPLRAVTNYELSVIPMFVLMGVFATASGMSSELFRSANAWFGGRRGGLGTATIASCAGFSAICGSSVATAATMTKIALPEMRRLGYSDSLATGMIAAGGTLGILIPPSVIMVVYAFITEQDVGRLFIAGVIPGLIAVLMHMTVIWLIGYFRPGTVPAGQKTSWTEKFASLRGTWAIALVFVAIIGGIYQGIVTPTEAAALGAVVTLIIGFVRRSLTWRGTLTCLVDALKTSVSIYTVIIGALLFGYFLTVTQTPQKVADLLVGLGLGPMGTLALILSFFILLGCVLESMAMMILLVPIVFPVIVHFGFDPIWFGIIMVVAVELGLITPPVGMNLFVIKSVAPDTNLVQIMRGAFPFVLMDIVRLVLLVAFPMLVLYLPSQMG</sequence>
<feature type="domain" description="TRAP C4-dicarboxylate transport system permease DctM subunit" evidence="8">
    <location>
        <begin position="12"/>
        <end position="424"/>
    </location>
</feature>
<keyword evidence="4 7" id="KW-0812">Transmembrane</keyword>
<evidence type="ECO:0000256" key="4">
    <source>
        <dbReference type="ARBA" id="ARBA00022692"/>
    </source>
</evidence>
<feature type="transmembrane region" description="Helical" evidence="7">
    <location>
        <begin position="341"/>
        <end position="360"/>
    </location>
</feature>
<proteinExistence type="inferred from homology"/>
<comment type="subcellular location">
    <subcellularLocation>
        <location evidence="1 7">Cell inner membrane</location>
        <topology evidence="1 7">Multi-pass membrane protein</topology>
    </subcellularLocation>
</comment>
<dbReference type="PIRSF" id="PIRSF006066">
    <property type="entry name" value="HI0050"/>
    <property type="match status" value="1"/>
</dbReference>
<keyword evidence="6 7" id="KW-0472">Membrane</keyword>
<evidence type="ECO:0000256" key="7">
    <source>
        <dbReference type="RuleBase" id="RU369079"/>
    </source>
</evidence>
<organism evidence="9 10">
    <name type="scientific">Pseudomonas linyingensis</name>
    <dbReference type="NCBI Taxonomy" id="915471"/>
    <lineage>
        <taxon>Bacteria</taxon>
        <taxon>Pseudomonadati</taxon>
        <taxon>Pseudomonadota</taxon>
        <taxon>Gammaproteobacteria</taxon>
        <taxon>Pseudomonadales</taxon>
        <taxon>Pseudomonadaceae</taxon>
        <taxon>Pseudomonas</taxon>
    </lineage>
</organism>
<keyword evidence="7" id="KW-0813">Transport</keyword>
<evidence type="ECO:0000256" key="2">
    <source>
        <dbReference type="ARBA" id="ARBA00022475"/>
    </source>
</evidence>
<evidence type="ECO:0000256" key="5">
    <source>
        <dbReference type="ARBA" id="ARBA00022989"/>
    </source>
</evidence>
<feature type="transmembrane region" description="Helical" evidence="7">
    <location>
        <begin position="249"/>
        <end position="267"/>
    </location>
</feature>
<feature type="transmembrane region" description="Helical" evidence="7">
    <location>
        <begin position="312"/>
        <end position="334"/>
    </location>
</feature>
<evidence type="ECO:0000256" key="6">
    <source>
        <dbReference type="ARBA" id="ARBA00023136"/>
    </source>
</evidence>
<dbReference type="Pfam" id="PF06808">
    <property type="entry name" value="DctM"/>
    <property type="match status" value="1"/>
</dbReference>
<dbReference type="InterPro" id="IPR010656">
    <property type="entry name" value="DctM"/>
</dbReference>
<dbReference type="NCBIfam" id="TIGR00786">
    <property type="entry name" value="dctM"/>
    <property type="match status" value="1"/>
</dbReference>
<feature type="transmembrane region" description="Helical" evidence="7">
    <location>
        <begin position="31"/>
        <end position="51"/>
    </location>
</feature>
<dbReference type="Proteomes" id="UP000242930">
    <property type="component" value="Unassembled WGS sequence"/>
</dbReference>
<evidence type="ECO:0000313" key="9">
    <source>
        <dbReference type="EMBL" id="SEJ14276.1"/>
    </source>
</evidence>
<feature type="transmembrane region" description="Helical" evidence="7">
    <location>
        <begin position="63"/>
        <end position="83"/>
    </location>
</feature>
<comment type="similarity">
    <text evidence="7">Belongs to the TRAP transporter large permease family.</text>
</comment>
<accession>A0A1H6WEZ7</accession>
<feature type="transmembrane region" description="Helical" evidence="7">
    <location>
        <begin position="175"/>
        <end position="199"/>
    </location>
</feature>
<comment type="function">
    <text evidence="7">Part of the tripartite ATP-independent periplasmic (TRAP) transport system.</text>
</comment>
<keyword evidence="10" id="KW-1185">Reference proteome</keyword>
<keyword evidence="5 7" id="KW-1133">Transmembrane helix</keyword>
<comment type="subunit">
    <text evidence="7">The complex comprises the extracytoplasmic solute receptor protein and the two transmembrane proteins.</text>
</comment>
<dbReference type="RefSeq" id="WP_090309300.1">
    <property type="nucleotide sequence ID" value="NZ_FNZE01000005.1"/>
</dbReference>
<feature type="transmembrane region" description="Helical" evidence="7">
    <location>
        <begin position="279"/>
        <end position="300"/>
    </location>
</feature>
<dbReference type="GO" id="GO:0022857">
    <property type="term" value="F:transmembrane transporter activity"/>
    <property type="evidence" value="ECO:0007669"/>
    <property type="project" value="UniProtKB-UniRule"/>
</dbReference>
<dbReference type="AlphaFoldDB" id="A0A1H6WEZ7"/>
<feature type="transmembrane region" description="Helical" evidence="7">
    <location>
        <begin position="409"/>
        <end position="429"/>
    </location>
</feature>
<dbReference type="OrthoDB" id="9796052at2"/>
<protein>
    <recommendedName>
        <fullName evidence="7">TRAP transporter large permease protein</fullName>
    </recommendedName>
</protein>
<gene>
    <name evidence="9" type="ORF">SAMN05216201_10540</name>
</gene>
<dbReference type="EMBL" id="FNZE01000005">
    <property type="protein sequence ID" value="SEJ14276.1"/>
    <property type="molecule type" value="Genomic_DNA"/>
</dbReference>
<keyword evidence="3 7" id="KW-0997">Cell inner membrane</keyword>
<dbReference type="GO" id="GO:0005886">
    <property type="term" value="C:plasma membrane"/>
    <property type="evidence" value="ECO:0007669"/>
    <property type="project" value="UniProtKB-SubCell"/>
</dbReference>
<dbReference type="InterPro" id="IPR004681">
    <property type="entry name" value="TRAP_DctM"/>
</dbReference>
<name>A0A1H6WEZ7_9PSED</name>
<keyword evidence="2" id="KW-1003">Cell membrane</keyword>
<feature type="transmembrane region" description="Helical" evidence="7">
    <location>
        <begin position="220"/>
        <end position="243"/>
    </location>
</feature>